<proteinExistence type="inferred from homology"/>
<dbReference type="InterPro" id="IPR025705">
    <property type="entry name" value="Beta_hexosaminidase_sua/sub"/>
</dbReference>
<evidence type="ECO:0000313" key="10">
    <source>
        <dbReference type="Proteomes" id="UP000038055"/>
    </source>
</evidence>
<protein>
    <recommendedName>
        <fullName evidence="3">beta-N-acetylhexosaminidase</fullName>
        <ecNumber evidence="3">3.2.1.52</ecNumber>
    </recommendedName>
</protein>
<name>A0A0B7HHQ4_9FLAO</name>
<dbReference type="GO" id="GO:0016020">
    <property type="term" value="C:membrane"/>
    <property type="evidence" value="ECO:0007669"/>
    <property type="project" value="TreeGrafter"/>
</dbReference>
<dbReference type="Gene3D" id="3.30.379.10">
    <property type="entry name" value="Chitobiase/beta-hexosaminidase domain 2-like"/>
    <property type="match status" value="1"/>
</dbReference>
<organism evidence="9 10">
    <name type="scientific">Capnocytophaga cynodegmi</name>
    <dbReference type="NCBI Taxonomy" id="28189"/>
    <lineage>
        <taxon>Bacteria</taxon>
        <taxon>Pseudomonadati</taxon>
        <taxon>Bacteroidota</taxon>
        <taxon>Flavobacteriia</taxon>
        <taxon>Flavobacteriales</taxon>
        <taxon>Flavobacteriaceae</taxon>
        <taxon>Capnocytophaga</taxon>
    </lineage>
</organism>
<dbReference type="AlphaFoldDB" id="A0A0B7HHQ4"/>
<dbReference type="InterPro" id="IPR015882">
    <property type="entry name" value="HEX_bac_N"/>
</dbReference>
<dbReference type="Pfam" id="PF00728">
    <property type="entry name" value="Glyco_hydro_20"/>
    <property type="match status" value="2"/>
</dbReference>
<evidence type="ECO:0000259" key="8">
    <source>
        <dbReference type="Pfam" id="PF02838"/>
    </source>
</evidence>
<evidence type="ECO:0000256" key="5">
    <source>
        <dbReference type="ARBA" id="ARBA00023295"/>
    </source>
</evidence>
<dbReference type="SUPFAM" id="SSF55545">
    <property type="entry name" value="beta-N-acetylhexosaminidase-like domain"/>
    <property type="match status" value="1"/>
</dbReference>
<accession>A0A0B7HHQ4</accession>
<sequence>MKKYILFFLLAFNTICYGGIDHLLPKPQQIEPNGQAFHIQKIRLETPVLQKQWQKFISEMGGEISSSSGQIIEVKIVKDIPEAKINKNEAYTLLVSKQKIQIEAITEKGVYWAIQTLRQLKSSKGENSYFEGCSIVDYPTFRIRGFMQDVGRTFISLEELKQEISILSQYKINVFHWHLTENQGWRLESKRYPVLNDSLSYERMHSKFYTLDEVKELVYFCKQHNVLLIPEIDMPGHSLAFRKAFKCDMQTEKGMQILKELIDEMLPYFDVPYFHIGTDEVEFTNPNFVPEMVRFIRERGKKVISWNPGWNYKTGEIDMTQLWSYRGKAQKGIPAIDSRLHYINHFDAFADLVALYNSRILNVEKGDDDHAGSIIAIWHDRFITNEREIIIQNNFYPSMLALAERSWIGGGSEYFDDKGTNLFSEKDENFIAFQNFEHRMLWHKKQYFSNLPFAYVKQTHIKWRITDAFPNEGNLLKVFPPEKENFAKNYLYNGKNYSTKEVFGSGVYLRHVWGNIVKSFYENPQPNHTTYAYTYVYSPKKQIVGLWATTQNYSRSEKDLPPPQGKWDYKESKIWINENEILPPKWASSHKEKSNEIPLTNENFEVRSPIPITLKKGWNKILLKLPIGKFSTNEIRLVKWHFNFAFVTLDGKREIDGLIFRTEGLSQKNQLCNES</sequence>
<evidence type="ECO:0000313" key="9">
    <source>
        <dbReference type="EMBL" id="CEN39226.1"/>
    </source>
</evidence>
<reference evidence="10" key="1">
    <citation type="submission" date="2015-01" db="EMBL/GenBank/DDBJ databases">
        <authorList>
            <person name="MANFREDI Pablo"/>
        </authorList>
    </citation>
    <scope>NUCLEOTIDE SEQUENCE [LARGE SCALE GENOMIC DNA]</scope>
    <source>
        <strain evidence="10">Ccyn2B</strain>
    </source>
</reference>
<dbReference type="InterPro" id="IPR017853">
    <property type="entry name" value="GH"/>
</dbReference>
<dbReference type="Proteomes" id="UP000038055">
    <property type="component" value="Unassembled WGS sequence"/>
</dbReference>
<dbReference type="RefSeq" id="WP_041994273.1">
    <property type="nucleotide sequence ID" value="NZ_CDOD01000056.1"/>
</dbReference>
<comment type="catalytic activity">
    <reaction evidence="1">
        <text>Hydrolysis of terminal non-reducing N-acetyl-D-hexosamine residues in N-acetyl-beta-D-hexosaminides.</text>
        <dbReference type="EC" id="3.2.1.52"/>
    </reaction>
</comment>
<keyword evidence="10" id="KW-1185">Reference proteome</keyword>
<dbReference type="SUPFAM" id="SSF51445">
    <property type="entry name" value="(Trans)glycosidases"/>
    <property type="match status" value="1"/>
</dbReference>
<dbReference type="PRINTS" id="PR00738">
    <property type="entry name" value="GLHYDRLASE20"/>
</dbReference>
<dbReference type="EC" id="3.2.1.52" evidence="3"/>
<evidence type="ECO:0000256" key="4">
    <source>
        <dbReference type="ARBA" id="ARBA00022801"/>
    </source>
</evidence>
<evidence type="ECO:0000256" key="1">
    <source>
        <dbReference type="ARBA" id="ARBA00001231"/>
    </source>
</evidence>
<evidence type="ECO:0000256" key="2">
    <source>
        <dbReference type="ARBA" id="ARBA00006285"/>
    </source>
</evidence>
<dbReference type="PANTHER" id="PTHR22600:SF57">
    <property type="entry name" value="BETA-N-ACETYLHEXOSAMINIDASE"/>
    <property type="match status" value="1"/>
</dbReference>
<feature type="domain" description="Beta-hexosaminidase bacterial type N-terminal" evidence="8">
    <location>
        <begin position="23"/>
        <end position="138"/>
    </location>
</feature>
<dbReference type="STRING" id="28189.CCYN74_100060"/>
<dbReference type="InterPro" id="IPR015883">
    <property type="entry name" value="Glyco_hydro_20_cat"/>
</dbReference>
<dbReference type="EMBL" id="CDOD01000056">
    <property type="protein sequence ID" value="CEN39226.1"/>
    <property type="molecule type" value="Genomic_DNA"/>
</dbReference>
<feature type="domain" description="Glycoside hydrolase family 20 catalytic" evidence="7">
    <location>
        <begin position="141"/>
        <end position="244"/>
    </location>
</feature>
<feature type="domain" description="Glycoside hydrolase family 20 catalytic" evidence="7">
    <location>
        <begin position="247"/>
        <end position="303"/>
    </location>
</feature>
<dbReference type="GO" id="GO:0005975">
    <property type="term" value="P:carbohydrate metabolic process"/>
    <property type="evidence" value="ECO:0007669"/>
    <property type="project" value="InterPro"/>
</dbReference>
<dbReference type="InterPro" id="IPR029018">
    <property type="entry name" value="Hex-like_dom2"/>
</dbReference>
<dbReference type="PANTHER" id="PTHR22600">
    <property type="entry name" value="BETA-HEXOSAMINIDASE"/>
    <property type="match status" value="1"/>
</dbReference>
<keyword evidence="5" id="KW-0326">Glycosidase</keyword>
<dbReference type="GO" id="GO:0030203">
    <property type="term" value="P:glycosaminoglycan metabolic process"/>
    <property type="evidence" value="ECO:0007669"/>
    <property type="project" value="TreeGrafter"/>
</dbReference>
<dbReference type="eggNOG" id="COG3525">
    <property type="taxonomic scope" value="Bacteria"/>
</dbReference>
<keyword evidence="4 9" id="KW-0378">Hydrolase</keyword>
<dbReference type="Pfam" id="PF02838">
    <property type="entry name" value="Glyco_hydro_20b"/>
    <property type="match status" value="1"/>
</dbReference>
<evidence type="ECO:0000259" key="7">
    <source>
        <dbReference type="Pfam" id="PF00728"/>
    </source>
</evidence>
<dbReference type="Gene3D" id="3.20.20.80">
    <property type="entry name" value="Glycosidases"/>
    <property type="match status" value="1"/>
</dbReference>
<evidence type="ECO:0000256" key="6">
    <source>
        <dbReference type="PIRSR" id="PIRSR625705-1"/>
    </source>
</evidence>
<feature type="active site" description="Proton donor" evidence="6">
    <location>
        <position position="280"/>
    </location>
</feature>
<evidence type="ECO:0000256" key="3">
    <source>
        <dbReference type="ARBA" id="ARBA00012663"/>
    </source>
</evidence>
<dbReference type="GO" id="GO:0004563">
    <property type="term" value="F:beta-N-acetylhexosaminidase activity"/>
    <property type="evidence" value="ECO:0007669"/>
    <property type="project" value="UniProtKB-EC"/>
</dbReference>
<comment type="similarity">
    <text evidence="2">Belongs to the glycosyl hydrolase 20 family.</text>
</comment>
<gene>
    <name evidence="9" type="ORF">CCYN2B_60066</name>
</gene>